<protein>
    <submittedName>
        <fullName evidence="1">Uncharacterized protein</fullName>
    </submittedName>
</protein>
<sequence length="193" mass="19895">MKFSSIAVALFAAILGKASPVPVDGSTGVDITAPATQEVAADTVRTESASSLSSQDDSASPLLVSTSVLADHNERGGGACAAGLKVYGFARITDYTVQGYDFSGGALAAKYKEGKFDNYGGLIIAGALARSESLPGISQAFVQAQNANYFYHKNGDVSTIIAGLTPDAKYATYVLGSCNQFANNADVFAHCCQ</sequence>
<proteinExistence type="predicted"/>
<evidence type="ECO:0000313" key="1">
    <source>
        <dbReference type="EMBL" id="KAJ9113508.1"/>
    </source>
</evidence>
<gene>
    <name evidence="1" type="ORF">QFC20_001859</name>
</gene>
<accession>A0ACC2WQ25</accession>
<reference evidence="1" key="1">
    <citation type="submission" date="2023-04" db="EMBL/GenBank/DDBJ databases">
        <title>Draft Genome sequencing of Naganishia species isolated from polar environments using Oxford Nanopore Technology.</title>
        <authorList>
            <person name="Leo P."/>
            <person name="Venkateswaran K."/>
        </authorList>
    </citation>
    <scope>NUCLEOTIDE SEQUENCE</scope>
    <source>
        <strain evidence="1">MNA-CCFEE 5262</strain>
    </source>
</reference>
<evidence type="ECO:0000313" key="2">
    <source>
        <dbReference type="Proteomes" id="UP001230649"/>
    </source>
</evidence>
<dbReference type="EMBL" id="JASBWS010000012">
    <property type="protein sequence ID" value="KAJ9113508.1"/>
    <property type="molecule type" value="Genomic_DNA"/>
</dbReference>
<keyword evidence="2" id="KW-1185">Reference proteome</keyword>
<comment type="caution">
    <text evidence="1">The sequence shown here is derived from an EMBL/GenBank/DDBJ whole genome shotgun (WGS) entry which is preliminary data.</text>
</comment>
<name>A0ACC2WQ25_9TREE</name>
<dbReference type="Proteomes" id="UP001230649">
    <property type="component" value="Unassembled WGS sequence"/>
</dbReference>
<organism evidence="1 2">
    <name type="scientific">Naganishia adeliensis</name>
    <dbReference type="NCBI Taxonomy" id="92952"/>
    <lineage>
        <taxon>Eukaryota</taxon>
        <taxon>Fungi</taxon>
        <taxon>Dikarya</taxon>
        <taxon>Basidiomycota</taxon>
        <taxon>Agaricomycotina</taxon>
        <taxon>Tremellomycetes</taxon>
        <taxon>Filobasidiales</taxon>
        <taxon>Filobasidiaceae</taxon>
        <taxon>Naganishia</taxon>
    </lineage>
</organism>